<proteinExistence type="inferred from homology"/>
<keyword evidence="5 7" id="KW-0547">Nucleotide-binding</keyword>
<dbReference type="InterPro" id="IPR005762">
    <property type="entry name" value="MurD"/>
</dbReference>
<dbReference type="GO" id="GO:0005737">
    <property type="term" value="C:cytoplasm"/>
    <property type="evidence" value="ECO:0007669"/>
    <property type="project" value="UniProtKB-SubCell"/>
</dbReference>
<evidence type="ECO:0000256" key="8">
    <source>
        <dbReference type="RuleBase" id="RU003664"/>
    </source>
</evidence>
<dbReference type="InterPro" id="IPR036615">
    <property type="entry name" value="Mur_ligase_C_dom_sf"/>
</dbReference>
<dbReference type="InterPro" id="IPR004101">
    <property type="entry name" value="Mur_ligase_C"/>
</dbReference>
<feature type="binding site" evidence="7">
    <location>
        <begin position="88"/>
        <end position="94"/>
    </location>
    <ligand>
        <name>ATP</name>
        <dbReference type="ChEBI" id="CHEBI:30616"/>
    </ligand>
</feature>
<dbReference type="EC" id="6.3.2.9" evidence="7 8"/>
<comment type="pathway">
    <text evidence="2 7 8">Cell wall biogenesis; peptidoglycan biosynthesis.</text>
</comment>
<evidence type="ECO:0000256" key="3">
    <source>
        <dbReference type="ARBA" id="ARBA00022490"/>
    </source>
</evidence>
<sequence length="462" mass="51968">MFQGKKVLIYGKGRVGTALKKFCEYHKISAEIKDDSDIIDGFDEYDVIIPSPGISPSHKIYTTGKIVGELDFVYAYLPKNFKIISITGTDGKSTTAWILYNLLKQEYGEGKVFLSGNFEIPFAETVQTIQERSLKNGYIILEVSSFMAYNIQSFQSTHSIFTNFETDHLNWHSNLQDYFNSKIRLFEHTIGTSLINEQVFSRAKEFGLALPKDIPNVRVFGVEILPTVIVSETKQSRMQSEKDEIAMLLHSSQWQKTPVLKDKTDGKNIIVSGQKKYLLNETRFSGMHNAINILSCVLVANVLKICSKRTREYLKDISGLPHRLELVTTRNEVRFIDDSKSTSAQSLIAALDSFGDQKICLIAGGSDKWDSFEHLGQILAKKVKHAELIGATQEILGKICEQQGVPYHSSESMDEAVCLSAKTAKSGDVILLSPGCASFGMFRDYLDRAEKFRRAVEKLDFM</sequence>
<dbReference type="Pfam" id="PF02875">
    <property type="entry name" value="Mur_ligase_C"/>
    <property type="match status" value="1"/>
</dbReference>
<comment type="caution">
    <text evidence="11">The sequence shown here is derived from an EMBL/GenBank/DDBJ whole genome shotgun (WGS) entry which is preliminary data.</text>
</comment>
<dbReference type="GO" id="GO:0005524">
    <property type="term" value="F:ATP binding"/>
    <property type="evidence" value="ECO:0007669"/>
    <property type="project" value="UniProtKB-UniRule"/>
</dbReference>
<dbReference type="InterPro" id="IPR013221">
    <property type="entry name" value="Mur_ligase_cen"/>
</dbReference>
<keyword evidence="3 7" id="KW-0963">Cytoplasm</keyword>
<protein>
    <recommendedName>
        <fullName evidence="7 8">UDP-N-acetylmuramoylalanine--D-glutamate ligase</fullName>
        <ecNumber evidence="7 8">6.3.2.9</ecNumber>
    </recommendedName>
    <alternativeName>
        <fullName evidence="7">D-glutamic acid-adding enzyme</fullName>
    </alternativeName>
    <alternativeName>
        <fullName evidence="7">UDP-N-acetylmuramoyl-L-alanyl-D-glutamate synthetase</fullName>
    </alternativeName>
</protein>
<dbReference type="Pfam" id="PF08245">
    <property type="entry name" value="Mur_ligase_M"/>
    <property type="match status" value="1"/>
</dbReference>
<feature type="domain" description="Mur ligase C-terminal" evidence="9">
    <location>
        <begin position="322"/>
        <end position="434"/>
    </location>
</feature>
<organism evidence="11">
    <name type="scientific">uncultured bacterium</name>
    <name type="common">gcode 4</name>
    <dbReference type="NCBI Taxonomy" id="1234023"/>
    <lineage>
        <taxon>Bacteria</taxon>
        <taxon>environmental samples</taxon>
    </lineage>
</organism>
<dbReference type="GO" id="GO:0009252">
    <property type="term" value="P:peptidoglycan biosynthetic process"/>
    <property type="evidence" value="ECO:0007669"/>
    <property type="project" value="UniProtKB-UniRule"/>
</dbReference>
<feature type="domain" description="Mur ligase central" evidence="10">
    <location>
        <begin position="86"/>
        <end position="300"/>
    </location>
</feature>
<dbReference type="SUPFAM" id="SSF53623">
    <property type="entry name" value="MurD-like peptide ligases, catalytic domain"/>
    <property type="match status" value="1"/>
</dbReference>
<evidence type="ECO:0000256" key="5">
    <source>
        <dbReference type="ARBA" id="ARBA00022741"/>
    </source>
</evidence>
<dbReference type="AlphaFoldDB" id="K1XID7"/>
<dbReference type="SUPFAM" id="SSF53244">
    <property type="entry name" value="MurD-like peptide ligases, peptide-binding domain"/>
    <property type="match status" value="1"/>
</dbReference>
<evidence type="ECO:0000256" key="2">
    <source>
        <dbReference type="ARBA" id="ARBA00004752"/>
    </source>
</evidence>
<comment type="similarity">
    <text evidence="7">Belongs to the MurCDEF family.</text>
</comment>
<dbReference type="InterPro" id="IPR036565">
    <property type="entry name" value="Mur-like_cat_sf"/>
</dbReference>
<dbReference type="Gene3D" id="3.90.190.20">
    <property type="entry name" value="Mur ligase, C-terminal domain"/>
    <property type="match status" value="1"/>
</dbReference>
<evidence type="ECO:0000256" key="6">
    <source>
        <dbReference type="ARBA" id="ARBA00022840"/>
    </source>
</evidence>
<dbReference type="GO" id="GO:0071555">
    <property type="term" value="P:cell wall organization"/>
    <property type="evidence" value="ECO:0007669"/>
    <property type="project" value="UniProtKB-KW"/>
</dbReference>
<dbReference type="GO" id="GO:0008764">
    <property type="term" value="F:UDP-N-acetylmuramoylalanine-D-glutamate ligase activity"/>
    <property type="evidence" value="ECO:0007669"/>
    <property type="project" value="UniProtKB-UniRule"/>
</dbReference>
<evidence type="ECO:0000313" key="11">
    <source>
        <dbReference type="EMBL" id="EKD30090.1"/>
    </source>
</evidence>
<evidence type="ECO:0000259" key="9">
    <source>
        <dbReference type="Pfam" id="PF02875"/>
    </source>
</evidence>
<name>K1XID7_9BACT</name>
<keyword evidence="7 8" id="KW-0573">Peptidoglycan synthesis</keyword>
<gene>
    <name evidence="7" type="primary">murD</name>
    <name evidence="11" type="ORF">ACD_78C00159G0003</name>
</gene>
<evidence type="ECO:0000256" key="7">
    <source>
        <dbReference type="HAMAP-Rule" id="MF_00639"/>
    </source>
</evidence>
<reference evidence="11" key="1">
    <citation type="journal article" date="2012" name="Science">
        <title>Fermentation, hydrogen, and sulfur metabolism in multiple uncultivated bacterial phyla.</title>
        <authorList>
            <person name="Wrighton K.C."/>
            <person name="Thomas B.C."/>
            <person name="Sharon I."/>
            <person name="Miller C.S."/>
            <person name="Castelle C.J."/>
            <person name="VerBerkmoes N.C."/>
            <person name="Wilkins M.J."/>
            <person name="Hettich R.L."/>
            <person name="Lipton M.S."/>
            <person name="Williams K.H."/>
            <person name="Long P.E."/>
            <person name="Banfield J.F."/>
        </authorList>
    </citation>
    <scope>NUCLEOTIDE SEQUENCE [LARGE SCALE GENOMIC DNA]</scope>
</reference>
<keyword evidence="6 7" id="KW-0067">ATP-binding</keyword>
<comment type="subcellular location">
    <subcellularLocation>
        <location evidence="1 7 8">Cytoplasm</location>
    </subcellularLocation>
</comment>
<keyword evidence="4 7" id="KW-0436">Ligase</keyword>
<dbReference type="GO" id="GO:0008360">
    <property type="term" value="P:regulation of cell shape"/>
    <property type="evidence" value="ECO:0007669"/>
    <property type="project" value="UniProtKB-KW"/>
</dbReference>
<keyword evidence="7 8" id="KW-0961">Cell wall biogenesis/degradation</keyword>
<evidence type="ECO:0000259" key="10">
    <source>
        <dbReference type="Pfam" id="PF08245"/>
    </source>
</evidence>
<keyword evidence="7 8" id="KW-0132">Cell division</keyword>
<evidence type="ECO:0000256" key="4">
    <source>
        <dbReference type="ARBA" id="ARBA00022598"/>
    </source>
</evidence>
<accession>K1XID7</accession>
<dbReference type="PANTHER" id="PTHR43692:SF1">
    <property type="entry name" value="UDP-N-ACETYLMURAMOYLALANINE--D-GLUTAMATE LIGASE"/>
    <property type="match status" value="1"/>
</dbReference>
<dbReference type="NCBIfam" id="TIGR01087">
    <property type="entry name" value="murD"/>
    <property type="match status" value="1"/>
</dbReference>
<keyword evidence="7 8" id="KW-0131">Cell cycle</keyword>
<dbReference type="UniPathway" id="UPA00219"/>
<dbReference type="GO" id="GO:0051301">
    <property type="term" value="P:cell division"/>
    <property type="evidence" value="ECO:0007669"/>
    <property type="project" value="UniProtKB-KW"/>
</dbReference>
<evidence type="ECO:0000256" key="1">
    <source>
        <dbReference type="ARBA" id="ARBA00004496"/>
    </source>
</evidence>
<comment type="function">
    <text evidence="7 8">Cell wall formation. Catalyzes the addition of glutamate to the nucleotide precursor UDP-N-acetylmuramoyl-L-alanine (UMA).</text>
</comment>
<comment type="catalytic activity">
    <reaction evidence="7 8">
        <text>UDP-N-acetyl-alpha-D-muramoyl-L-alanine + D-glutamate + ATP = UDP-N-acetyl-alpha-D-muramoyl-L-alanyl-D-glutamate + ADP + phosphate + H(+)</text>
        <dbReference type="Rhea" id="RHEA:16429"/>
        <dbReference type="ChEBI" id="CHEBI:15378"/>
        <dbReference type="ChEBI" id="CHEBI:29986"/>
        <dbReference type="ChEBI" id="CHEBI:30616"/>
        <dbReference type="ChEBI" id="CHEBI:43474"/>
        <dbReference type="ChEBI" id="CHEBI:83898"/>
        <dbReference type="ChEBI" id="CHEBI:83900"/>
        <dbReference type="ChEBI" id="CHEBI:456216"/>
        <dbReference type="EC" id="6.3.2.9"/>
    </reaction>
</comment>
<keyword evidence="7 8" id="KW-0133">Cell shape</keyword>
<dbReference type="HAMAP" id="MF_00639">
    <property type="entry name" value="MurD"/>
    <property type="match status" value="1"/>
</dbReference>
<dbReference type="EMBL" id="AMFJ01034159">
    <property type="protein sequence ID" value="EKD30090.1"/>
    <property type="molecule type" value="Genomic_DNA"/>
</dbReference>
<dbReference type="Gene3D" id="3.40.1190.10">
    <property type="entry name" value="Mur-like, catalytic domain"/>
    <property type="match status" value="1"/>
</dbReference>
<dbReference type="PANTHER" id="PTHR43692">
    <property type="entry name" value="UDP-N-ACETYLMURAMOYLALANINE--D-GLUTAMATE LIGASE"/>
    <property type="match status" value="1"/>
</dbReference>